<evidence type="ECO:0000313" key="1">
    <source>
        <dbReference type="EMBL" id="KYQ71559.1"/>
    </source>
</evidence>
<comment type="caution">
    <text evidence="1">The sequence shown here is derived from an EMBL/GenBank/DDBJ whole genome shotgun (WGS) entry which is preliminary data.</text>
</comment>
<dbReference type="OrthoDB" id="1425096at2"/>
<accession>A0A151Y0X8</accession>
<dbReference type="Proteomes" id="UP000076276">
    <property type="component" value="Unassembled WGS sequence"/>
</dbReference>
<evidence type="ECO:0000313" key="2">
    <source>
        <dbReference type="Proteomes" id="UP000076276"/>
    </source>
</evidence>
<dbReference type="RefSeq" id="WP_067669740.1">
    <property type="nucleotide sequence ID" value="NZ_CBCSIK010000012.1"/>
</dbReference>
<organism evidence="1 2">
    <name type="scientific">Acinetobacter pragensis</name>
    <dbReference type="NCBI Taxonomy" id="1806892"/>
    <lineage>
        <taxon>Bacteria</taxon>
        <taxon>Pseudomonadati</taxon>
        <taxon>Pseudomonadota</taxon>
        <taxon>Gammaproteobacteria</taxon>
        <taxon>Moraxellales</taxon>
        <taxon>Moraxellaceae</taxon>
        <taxon>Acinetobacter</taxon>
    </lineage>
</organism>
<dbReference type="EMBL" id="LUAW01000024">
    <property type="protein sequence ID" value="KYQ71559.1"/>
    <property type="molecule type" value="Genomic_DNA"/>
</dbReference>
<gene>
    <name evidence="1" type="ORF">AZH43_13775</name>
</gene>
<proteinExistence type="predicted"/>
<reference evidence="1 2" key="1">
    <citation type="submission" date="2016-03" db="EMBL/GenBank/DDBJ databases">
        <title>Acinetobacter genomospecies 28 strain ANC 4149.</title>
        <authorList>
            <person name="Radolfova-Krizova L."/>
            <person name="Nemec A."/>
        </authorList>
    </citation>
    <scope>NUCLEOTIDE SEQUENCE [LARGE SCALE GENOMIC DNA]</scope>
    <source>
        <strain evidence="1 2">ANC 4149</strain>
    </source>
</reference>
<sequence>MMLLEEIFKINKADNTEAFNLRIQRGLSWLKKANDLHNDLDLQYISLWVSLNAVYAQDAAPFEQGLQSFLQMLFQKDAEGKLERIVWEKFSQPVQALLNQNHLHQDFWDFQNKKMTLARCQAGLAQEKRDCREAMTRRDTGALLTLLFGRLKALHHQLVQGGVSYGSAMNRKYLQDSCNVLGALMPVIILLLLENAQAMDLGNPFYPSAQVC</sequence>
<keyword evidence="2" id="KW-1185">Reference proteome</keyword>
<dbReference type="AlphaFoldDB" id="A0A151Y0X8"/>
<name>A0A151Y0X8_9GAMM</name>
<protein>
    <submittedName>
        <fullName evidence="1">Uncharacterized protein</fullName>
    </submittedName>
</protein>